<keyword evidence="1 3" id="KW-0489">Methyltransferase</keyword>
<dbReference type="InterPro" id="IPR002792">
    <property type="entry name" value="TRAM_dom"/>
</dbReference>
<feature type="binding site" evidence="1">
    <location>
        <position position="340"/>
    </location>
    <ligand>
        <name>S-adenosyl-L-methionine</name>
        <dbReference type="ChEBI" id="CHEBI:59789"/>
    </ligand>
</feature>
<dbReference type="PANTHER" id="PTHR11061:SF30">
    <property type="entry name" value="TRNA (URACIL(54)-C(5))-METHYLTRANSFERASE"/>
    <property type="match status" value="1"/>
</dbReference>
<feature type="binding site" evidence="1">
    <location>
        <position position="319"/>
    </location>
    <ligand>
        <name>S-adenosyl-L-methionine</name>
        <dbReference type="ChEBI" id="CHEBI:59789"/>
    </ligand>
</feature>
<gene>
    <name evidence="3" type="primary">rlmCD_1</name>
    <name evidence="3" type="ORF">CROST_008890</name>
</gene>
<name>A0A1S8LF90_9CLOT</name>
<dbReference type="InterPro" id="IPR030390">
    <property type="entry name" value="MeTrfase_TrmA_AS"/>
</dbReference>
<protein>
    <submittedName>
        <fullName evidence="3">23S rRNA (Uracil-C(5))-methyltransferase RlmCD</fullName>
        <ecNumber evidence="3">2.1.1.189</ecNumber>
    </submittedName>
</protein>
<dbReference type="STRING" id="84029.CROST_09370"/>
<dbReference type="CDD" id="cd02440">
    <property type="entry name" value="AdoMet_MTases"/>
    <property type="match status" value="1"/>
</dbReference>
<dbReference type="EC" id="2.1.1.189" evidence="3"/>
<dbReference type="NCBIfam" id="TIGR00479">
    <property type="entry name" value="rumA"/>
    <property type="match status" value="1"/>
</dbReference>
<keyword evidence="1" id="KW-0949">S-adenosyl-L-methionine</keyword>
<dbReference type="FunFam" id="3.40.50.150:FF:000009">
    <property type="entry name" value="23S rRNA (Uracil(1939)-C(5))-methyltransferase RlmD"/>
    <property type="match status" value="1"/>
</dbReference>
<evidence type="ECO:0000313" key="4">
    <source>
        <dbReference type="Proteomes" id="UP000190951"/>
    </source>
</evidence>
<dbReference type="PROSITE" id="PS01230">
    <property type="entry name" value="TRMA_1"/>
    <property type="match status" value="1"/>
</dbReference>
<dbReference type="Pfam" id="PF05958">
    <property type="entry name" value="tRNA_U5-meth_tr"/>
    <property type="match status" value="1"/>
</dbReference>
<feature type="binding site" evidence="1">
    <location>
        <position position="290"/>
    </location>
    <ligand>
        <name>S-adenosyl-L-methionine</name>
        <dbReference type="ChEBI" id="CHEBI:59789"/>
    </ligand>
</feature>
<feature type="active site" description="Nucleophile" evidence="1">
    <location>
        <position position="415"/>
    </location>
</feature>
<dbReference type="PROSITE" id="PS51687">
    <property type="entry name" value="SAM_MT_RNA_M5U"/>
    <property type="match status" value="1"/>
</dbReference>
<organism evidence="3 4">
    <name type="scientific">Clostridium felsineum</name>
    <dbReference type="NCBI Taxonomy" id="36839"/>
    <lineage>
        <taxon>Bacteria</taxon>
        <taxon>Bacillati</taxon>
        <taxon>Bacillota</taxon>
        <taxon>Clostridia</taxon>
        <taxon>Eubacteriales</taxon>
        <taxon>Clostridiaceae</taxon>
        <taxon>Clostridium</taxon>
    </lineage>
</organism>
<proteinExistence type="inferred from homology"/>
<dbReference type="RefSeq" id="WP_077836087.1">
    <property type="nucleotide sequence ID" value="NZ_CP096983.1"/>
</dbReference>
<dbReference type="KEGG" id="crw:CROST_008890"/>
<dbReference type="Gene3D" id="2.40.50.140">
    <property type="entry name" value="Nucleic acid-binding proteins"/>
    <property type="match status" value="1"/>
</dbReference>
<feature type="binding site" evidence="1">
    <location>
        <position position="388"/>
    </location>
    <ligand>
        <name>S-adenosyl-L-methionine</name>
        <dbReference type="ChEBI" id="CHEBI:59789"/>
    </ligand>
</feature>
<dbReference type="EMBL" id="CP096983">
    <property type="protein sequence ID" value="URZ10181.1"/>
    <property type="molecule type" value="Genomic_DNA"/>
</dbReference>
<dbReference type="Proteomes" id="UP000190951">
    <property type="component" value="Chromosome"/>
</dbReference>
<evidence type="ECO:0000256" key="1">
    <source>
        <dbReference type="PROSITE-ProRule" id="PRU01024"/>
    </source>
</evidence>
<dbReference type="GO" id="GO:0070475">
    <property type="term" value="P:rRNA base methylation"/>
    <property type="evidence" value="ECO:0007669"/>
    <property type="project" value="TreeGrafter"/>
</dbReference>
<dbReference type="InterPro" id="IPR029063">
    <property type="entry name" value="SAM-dependent_MTases_sf"/>
</dbReference>
<evidence type="ECO:0000313" key="3">
    <source>
        <dbReference type="EMBL" id="URZ10181.1"/>
    </source>
</evidence>
<keyword evidence="1 3" id="KW-0808">Transferase</keyword>
<dbReference type="Gene3D" id="3.40.50.150">
    <property type="entry name" value="Vaccinia Virus protein VP39"/>
    <property type="match status" value="1"/>
</dbReference>
<dbReference type="GO" id="GO:0070041">
    <property type="term" value="F:rRNA (uridine-C5-)-methyltransferase activity"/>
    <property type="evidence" value="ECO:0007669"/>
    <property type="project" value="TreeGrafter"/>
</dbReference>
<feature type="active site" evidence="2">
    <location>
        <position position="415"/>
    </location>
</feature>
<dbReference type="Gene3D" id="2.40.50.1070">
    <property type="match status" value="1"/>
</dbReference>
<dbReference type="PROSITE" id="PS50926">
    <property type="entry name" value="TRAM"/>
    <property type="match status" value="1"/>
</dbReference>
<sequence length="460" mass="51855">MDKVVPVKKNNDYEIYIDDFGNMGEGIGKVDNFTVFVKDAVKGEKVKAKIIKVNKNFAIGKLIDVIEKSEDRAEPVCSIYNKCGGCQLQHLKYEKQLEFKKNKVTECLRRIAKVDLSPVKINETIGMETPNYYRNKVQLPVGEVNGEVKIGFYRERSHDIIEVDKCFIQDDTANEIMLVVKKWIKDFNIEAYNEALGKGVLRHIMIRKAFKTGQIMLVLVTNTEKLPQKKELIHRITTEIKGIKGIIQNINNKKTNVVLGQREITLWGENIIEDYIGEFKFNVSSKSFFQVNPVQTEKLYETALRFAGLTGNEVVFDAYCGTGTISLFLSQKANKVYGVEMVPEAIENAKINAQQNGVDNAEFIVGKAEEEIPKLIEKGIKPEIVVVDPPRKGCEKALLESIASGEPRTIVYVSCDPATLSRDLGILNELGYEVKEVQPVDMFPETGHVETVVLLQRGIM</sequence>
<comment type="similarity">
    <text evidence="1">Belongs to the class I-like SAM-binding methyltransferase superfamily. RNA M5U methyltransferase family.</text>
</comment>
<dbReference type="PANTHER" id="PTHR11061">
    <property type="entry name" value="RNA M5U METHYLTRANSFERASE"/>
    <property type="match status" value="1"/>
</dbReference>
<dbReference type="SUPFAM" id="SSF53335">
    <property type="entry name" value="S-adenosyl-L-methionine-dependent methyltransferases"/>
    <property type="match status" value="1"/>
</dbReference>
<dbReference type="Pfam" id="PF01938">
    <property type="entry name" value="TRAM"/>
    <property type="match status" value="1"/>
</dbReference>
<reference evidence="3 4" key="1">
    <citation type="submission" date="2022-04" db="EMBL/GenBank/DDBJ databases">
        <title>Genome sequence of C. roseum typestrain.</title>
        <authorList>
            <person name="Poehlein A."/>
            <person name="Schoch T."/>
            <person name="Duerre P."/>
            <person name="Daniel R."/>
        </authorList>
    </citation>
    <scope>NUCLEOTIDE SEQUENCE [LARGE SCALE GENOMIC DNA]</scope>
    <source>
        <strain evidence="3 4">DSM 7320</strain>
    </source>
</reference>
<dbReference type="FunFam" id="2.40.50.1070:FF:000003">
    <property type="entry name" value="23S rRNA (Uracil-5-)-methyltransferase RumA"/>
    <property type="match status" value="1"/>
</dbReference>
<dbReference type="SUPFAM" id="SSF50249">
    <property type="entry name" value="Nucleic acid-binding proteins"/>
    <property type="match status" value="1"/>
</dbReference>
<dbReference type="AlphaFoldDB" id="A0A1S8LF90"/>
<accession>A0A1S8LF90</accession>
<dbReference type="FunFam" id="2.40.50.140:FF:000097">
    <property type="entry name" value="23S rRNA (uracil(1939)-C(5))-methyltransferase RlmD"/>
    <property type="match status" value="1"/>
</dbReference>
<dbReference type="InterPro" id="IPR010280">
    <property type="entry name" value="U5_MeTrfase_fam"/>
</dbReference>
<evidence type="ECO:0000256" key="2">
    <source>
        <dbReference type="PROSITE-ProRule" id="PRU10015"/>
    </source>
</evidence>
<dbReference type="InterPro" id="IPR012340">
    <property type="entry name" value="NA-bd_OB-fold"/>
</dbReference>
<keyword evidence="4" id="KW-1185">Reference proteome</keyword>